<dbReference type="EMBL" id="BSYO01000025">
    <property type="protein sequence ID" value="GMH23071.1"/>
    <property type="molecule type" value="Genomic_DNA"/>
</dbReference>
<dbReference type="Proteomes" id="UP001279734">
    <property type="component" value="Unassembled WGS sequence"/>
</dbReference>
<comment type="caution">
    <text evidence="2">The sequence shown here is derived from an EMBL/GenBank/DDBJ whole genome shotgun (WGS) entry which is preliminary data.</text>
</comment>
<sequence length="78" mass="8554">MTPTIDGGGDECNSGNKLRKPEDGEGNKATDLVTLVVEVIGDIEKKLLEWEIGSDHRMLRVDSAAAGGWHRHPSWNEI</sequence>
<evidence type="ECO:0000313" key="3">
    <source>
        <dbReference type="Proteomes" id="UP001279734"/>
    </source>
</evidence>
<protein>
    <submittedName>
        <fullName evidence="2">Uncharacterized protein</fullName>
    </submittedName>
</protein>
<dbReference type="AlphaFoldDB" id="A0AAD3Y0Z1"/>
<proteinExistence type="predicted"/>
<keyword evidence="3" id="KW-1185">Reference proteome</keyword>
<name>A0AAD3Y0Z1_NEPGR</name>
<evidence type="ECO:0000313" key="2">
    <source>
        <dbReference type="EMBL" id="GMH23071.1"/>
    </source>
</evidence>
<gene>
    <name evidence="2" type="ORF">Nepgr_024914</name>
</gene>
<reference evidence="2" key="1">
    <citation type="submission" date="2023-05" db="EMBL/GenBank/DDBJ databases">
        <title>Nepenthes gracilis genome sequencing.</title>
        <authorList>
            <person name="Fukushima K."/>
        </authorList>
    </citation>
    <scope>NUCLEOTIDE SEQUENCE</scope>
    <source>
        <strain evidence="2">SING2019-196</strain>
    </source>
</reference>
<organism evidence="2 3">
    <name type="scientific">Nepenthes gracilis</name>
    <name type="common">Slender pitcher plant</name>
    <dbReference type="NCBI Taxonomy" id="150966"/>
    <lineage>
        <taxon>Eukaryota</taxon>
        <taxon>Viridiplantae</taxon>
        <taxon>Streptophyta</taxon>
        <taxon>Embryophyta</taxon>
        <taxon>Tracheophyta</taxon>
        <taxon>Spermatophyta</taxon>
        <taxon>Magnoliopsida</taxon>
        <taxon>eudicotyledons</taxon>
        <taxon>Gunneridae</taxon>
        <taxon>Pentapetalae</taxon>
        <taxon>Caryophyllales</taxon>
        <taxon>Nepenthaceae</taxon>
        <taxon>Nepenthes</taxon>
    </lineage>
</organism>
<accession>A0AAD3Y0Z1</accession>
<feature type="region of interest" description="Disordered" evidence="1">
    <location>
        <begin position="1"/>
        <end position="27"/>
    </location>
</feature>
<evidence type="ECO:0000256" key="1">
    <source>
        <dbReference type="SAM" id="MobiDB-lite"/>
    </source>
</evidence>